<dbReference type="InterPro" id="IPR001179">
    <property type="entry name" value="PPIase_FKBP_dom"/>
</dbReference>
<sequence>MKKYLLLFVACTAVVFSSCRKIIVSPFNTAKQAIIDDQAIQNYFLLNQITNVTKDPSGLYYHIDTLGTGAHPTSSSSVVINYTTDLLDDSQVESQPSYYFQLSNIDIEAWRIGIPFIAKGGTITLYVPSGLAFGNTGSPDGKIASNTCVIYHITLQGFSN</sequence>
<proteinExistence type="inferred from homology"/>
<comment type="similarity">
    <text evidence="4">Belongs to the FKBP-type PPIase family.</text>
</comment>
<name>A0ABW5YBN9_9SPHI</name>
<organism evidence="6 7">
    <name type="scientific">Mucilaginibacter ximonensis</name>
    <dbReference type="NCBI Taxonomy" id="538021"/>
    <lineage>
        <taxon>Bacteria</taxon>
        <taxon>Pseudomonadati</taxon>
        <taxon>Bacteroidota</taxon>
        <taxon>Sphingobacteriia</taxon>
        <taxon>Sphingobacteriales</taxon>
        <taxon>Sphingobacteriaceae</taxon>
        <taxon>Mucilaginibacter</taxon>
    </lineage>
</organism>
<comment type="catalytic activity">
    <reaction evidence="1 3 4">
        <text>[protein]-peptidylproline (omega=180) = [protein]-peptidylproline (omega=0)</text>
        <dbReference type="Rhea" id="RHEA:16237"/>
        <dbReference type="Rhea" id="RHEA-COMP:10747"/>
        <dbReference type="Rhea" id="RHEA-COMP:10748"/>
        <dbReference type="ChEBI" id="CHEBI:83833"/>
        <dbReference type="ChEBI" id="CHEBI:83834"/>
        <dbReference type="EC" id="5.2.1.8"/>
    </reaction>
</comment>
<evidence type="ECO:0000256" key="3">
    <source>
        <dbReference type="PROSITE-ProRule" id="PRU00277"/>
    </source>
</evidence>
<dbReference type="PROSITE" id="PS51257">
    <property type="entry name" value="PROKAR_LIPOPROTEIN"/>
    <property type="match status" value="1"/>
</dbReference>
<keyword evidence="3 4" id="KW-0413">Isomerase</keyword>
<dbReference type="Gene3D" id="3.10.50.40">
    <property type="match status" value="1"/>
</dbReference>
<dbReference type="Pfam" id="PF00254">
    <property type="entry name" value="FKBP_C"/>
    <property type="match status" value="1"/>
</dbReference>
<protein>
    <recommendedName>
        <fullName evidence="4">Peptidyl-prolyl cis-trans isomerase</fullName>
        <ecNumber evidence="4">5.2.1.8</ecNumber>
    </recommendedName>
</protein>
<evidence type="ECO:0000313" key="7">
    <source>
        <dbReference type="Proteomes" id="UP001597557"/>
    </source>
</evidence>
<evidence type="ECO:0000256" key="2">
    <source>
        <dbReference type="ARBA" id="ARBA00023110"/>
    </source>
</evidence>
<dbReference type="RefSeq" id="WP_377184599.1">
    <property type="nucleotide sequence ID" value="NZ_JBHUPD010000002.1"/>
</dbReference>
<evidence type="ECO:0000259" key="5">
    <source>
        <dbReference type="PROSITE" id="PS50059"/>
    </source>
</evidence>
<reference evidence="7" key="1">
    <citation type="journal article" date="2019" name="Int. J. Syst. Evol. Microbiol.">
        <title>The Global Catalogue of Microorganisms (GCM) 10K type strain sequencing project: providing services to taxonomists for standard genome sequencing and annotation.</title>
        <authorList>
            <consortium name="The Broad Institute Genomics Platform"/>
            <consortium name="The Broad Institute Genome Sequencing Center for Infectious Disease"/>
            <person name="Wu L."/>
            <person name="Ma J."/>
        </authorList>
    </citation>
    <scope>NUCLEOTIDE SEQUENCE [LARGE SCALE GENOMIC DNA]</scope>
    <source>
        <strain evidence="7">KCTC 22437</strain>
    </source>
</reference>
<evidence type="ECO:0000313" key="6">
    <source>
        <dbReference type="EMBL" id="MFD2872677.1"/>
    </source>
</evidence>
<gene>
    <name evidence="6" type="ORF">ACFS5N_09375</name>
</gene>
<dbReference type="InterPro" id="IPR046357">
    <property type="entry name" value="PPIase_dom_sf"/>
</dbReference>
<comment type="caution">
    <text evidence="6">The sequence shown here is derived from an EMBL/GenBank/DDBJ whole genome shotgun (WGS) entry which is preliminary data.</text>
</comment>
<dbReference type="EMBL" id="JBHUPD010000002">
    <property type="protein sequence ID" value="MFD2872677.1"/>
    <property type="molecule type" value="Genomic_DNA"/>
</dbReference>
<keyword evidence="7" id="KW-1185">Reference proteome</keyword>
<dbReference type="SUPFAM" id="SSF54534">
    <property type="entry name" value="FKBP-like"/>
    <property type="match status" value="1"/>
</dbReference>
<accession>A0ABW5YBN9</accession>
<evidence type="ECO:0000256" key="4">
    <source>
        <dbReference type="RuleBase" id="RU003915"/>
    </source>
</evidence>
<feature type="domain" description="PPIase FKBP-type" evidence="5">
    <location>
        <begin position="75"/>
        <end position="159"/>
    </location>
</feature>
<dbReference type="Proteomes" id="UP001597557">
    <property type="component" value="Unassembled WGS sequence"/>
</dbReference>
<dbReference type="EC" id="5.2.1.8" evidence="4"/>
<keyword evidence="2 3" id="KW-0697">Rotamase</keyword>
<dbReference type="PROSITE" id="PS50059">
    <property type="entry name" value="FKBP_PPIASE"/>
    <property type="match status" value="1"/>
</dbReference>
<evidence type="ECO:0000256" key="1">
    <source>
        <dbReference type="ARBA" id="ARBA00000971"/>
    </source>
</evidence>
<dbReference type="GO" id="GO:0003755">
    <property type="term" value="F:peptidyl-prolyl cis-trans isomerase activity"/>
    <property type="evidence" value="ECO:0007669"/>
    <property type="project" value="UniProtKB-EC"/>
</dbReference>